<evidence type="ECO:0000256" key="1">
    <source>
        <dbReference type="SAM" id="MobiDB-lite"/>
    </source>
</evidence>
<accession>A0A9N9J4H8</accession>
<feature type="region of interest" description="Disordered" evidence="1">
    <location>
        <begin position="66"/>
        <end position="97"/>
    </location>
</feature>
<feature type="non-terminal residue" evidence="2">
    <location>
        <position position="97"/>
    </location>
</feature>
<evidence type="ECO:0000313" key="2">
    <source>
        <dbReference type="EMBL" id="CAG8762283.1"/>
    </source>
</evidence>
<organism evidence="2 3">
    <name type="scientific">Funneliformis caledonium</name>
    <dbReference type="NCBI Taxonomy" id="1117310"/>
    <lineage>
        <taxon>Eukaryota</taxon>
        <taxon>Fungi</taxon>
        <taxon>Fungi incertae sedis</taxon>
        <taxon>Mucoromycota</taxon>
        <taxon>Glomeromycotina</taxon>
        <taxon>Glomeromycetes</taxon>
        <taxon>Glomerales</taxon>
        <taxon>Glomeraceae</taxon>
        <taxon>Funneliformis</taxon>
    </lineage>
</organism>
<dbReference type="OrthoDB" id="2429115at2759"/>
<feature type="non-terminal residue" evidence="2">
    <location>
        <position position="1"/>
    </location>
</feature>
<evidence type="ECO:0000313" key="3">
    <source>
        <dbReference type="Proteomes" id="UP000789570"/>
    </source>
</evidence>
<feature type="compositionally biased region" description="Polar residues" evidence="1">
    <location>
        <begin position="83"/>
        <end position="97"/>
    </location>
</feature>
<gene>
    <name evidence="2" type="ORF">FCALED_LOCUS17010</name>
</gene>
<protein>
    <submittedName>
        <fullName evidence="2">15207_t:CDS:1</fullName>
    </submittedName>
</protein>
<proteinExistence type="predicted"/>
<name>A0A9N9J4H8_9GLOM</name>
<dbReference type="Proteomes" id="UP000789570">
    <property type="component" value="Unassembled WGS sequence"/>
</dbReference>
<sequence length="97" mass="10547">LEARLASLEQASLIVDRQPQNDNKMISEGLPEVSVPAVDVTSQRESDSETLVTSLDSAILLNEKNGQGFSFPQSEISRDKKNTQVSENSNNSLSSKP</sequence>
<dbReference type="EMBL" id="CAJVPQ010023226">
    <property type="protein sequence ID" value="CAG8762283.1"/>
    <property type="molecule type" value="Genomic_DNA"/>
</dbReference>
<reference evidence="2" key="1">
    <citation type="submission" date="2021-06" db="EMBL/GenBank/DDBJ databases">
        <authorList>
            <person name="Kallberg Y."/>
            <person name="Tangrot J."/>
            <person name="Rosling A."/>
        </authorList>
    </citation>
    <scope>NUCLEOTIDE SEQUENCE</scope>
    <source>
        <strain evidence="2">UK204</strain>
    </source>
</reference>
<feature type="compositionally biased region" description="Polar residues" evidence="1">
    <location>
        <begin position="66"/>
        <end position="75"/>
    </location>
</feature>
<keyword evidence="3" id="KW-1185">Reference proteome</keyword>
<comment type="caution">
    <text evidence="2">The sequence shown here is derived from an EMBL/GenBank/DDBJ whole genome shotgun (WGS) entry which is preliminary data.</text>
</comment>
<dbReference type="AlphaFoldDB" id="A0A9N9J4H8"/>